<feature type="chain" id="PRO_5002627212" evidence="1">
    <location>
        <begin position="19"/>
        <end position="325"/>
    </location>
</feature>
<evidence type="ECO:0000259" key="2">
    <source>
        <dbReference type="Pfam" id="PF25272"/>
    </source>
</evidence>
<dbReference type="AlphaFoldDB" id="A0MCP1"/>
<feature type="signal peptide" evidence="1">
    <location>
        <begin position="1"/>
        <end position="18"/>
    </location>
</feature>
<dbReference type="Pfam" id="PF25272">
    <property type="entry name" value="VERL_C"/>
    <property type="match status" value="1"/>
</dbReference>
<protein>
    <submittedName>
        <fullName evidence="3">Zona pellucida domain A</fullName>
    </submittedName>
</protein>
<dbReference type="EMBL" id="DQ453727">
    <property type="protein sequence ID" value="ABE72932.1"/>
    <property type="molecule type" value="mRNA"/>
</dbReference>
<accession>A0MCP1</accession>
<evidence type="ECO:0000256" key="1">
    <source>
        <dbReference type="SAM" id="SignalP"/>
    </source>
</evidence>
<organism evidence="3">
    <name type="scientific">Haliotis discus hannai</name>
    <name type="common">Japanese abalone</name>
    <dbReference type="NCBI Taxonomy" id="42344"/>
    <lineage>
        <taxon>Eukaryota</taxon>
        <taxon>Metazoa</taxon>
        <taxon>Spiralia</taxon>
        <taxon>Lophotrochozoa</taxon>
        <taxon>Mollusca</taxon>
        <taxon>Gastropoda</taxon>
        <taxon>Vetigastropoda</taxon>
        <taxon>Lepetellida</taxon>
        <taxon>Haliotoidea</taxon>
        <taxon>Haliotidae</taxon>
        <taxon>Haliotis</taxon>
    </lineage>
</organism>
<proteinExistence type="evidence at transcript level"/>
<dbReference type="InterPro" id="IPR057371">
    <property type="entry name" value="VERL_C"/>
</dbReference>
<keyword evidence="1" id="KW-0732">Signal</keyword>
<name>A0MCP1_HALDH</name>
<sequence>MTAYIVLAVFSLMVPAWAPVPPGYVFDISPECGVDGVADGFVTIMTDMGMEAKAICAGGKEVLFSTEDFVFFGLPISYPGKGSSPCVFEKKPNAKVFTIEIHVSFGEAGQRLHSPEDEFKLSCSFQPEGKKGSKPLKVSPPVSAPLVLQGNKPPVSKSHIKVLMVDVLGRPLTGGSIAAGKMVRLKAFTLTRGDKGIQAVSCNAVDSKGNKLSMLRDGCGDGMILAKDKGFVTKGTVALSYFFRVFTVNGDAGLQFECKFSVCSKACDGASCVKSGAGCRRRAVAVLTRPKESPLKNMLWTWRTQATSAAYTLTGSSFGESQNRR</sequence>
<reference evidence="3" key="1">
    <citation type="journal article" date="2006" name="Proc. Natl. Acad. Sci. U.S.A.">
        <title>Rapidly evolving zona pellucida domain proteins are a major component of the vitelline envelope of abalone eggs.</title>
        <authorList>
            <person name="Aagaard J.E."/>
            <person name="Yi X."/>
            <person name="MacCoss M.J."/>
            <person name="Swanson W.J."/>
        </authorList>
    </citation>
    <scope>NUCLEOTIDE SEQUENCE</scope>
</reference>
<evidence type="ECO:0000313" key="3">
    <source>
        <dbReference type="EMBL" id="ABE72932.1"/>
    </source>
</evidence>
<feature type="domain" description="Vitelline envelope sperm lysin receptor C-terminal" evidence="2">
    <location>
        <begin position="42"/>
        <end position="272"/>
    </location>
</feature>